<dbReference type="Proteomes" id="UP000694843">
    <property type="component" value="Unplaced"/>
</dbReference>
<dbReference type="OrthoDB" id="10047020at2759"/>
<name>A0A8B7NV79_HYAAZ</name>
<dbReference type="GO" id="GO:0051601">
    <property type="term" value="P:exocyst localization"/>
    <property type="evidence" value="ECO:0007669"/>
    <property type="project" value="TreeGrafter"/>
</dbReference>
<accession>A0A8B7NV79</accession>
<keyword evidence="4" id="KW-1185">Reference proteome</keyword>
<evidence type="ECO:0000313" key="5">
    <source>
        <dbReference type="RefSeq" id="XP_018017637.1"/>
    </source>
</evidence>
<dbReference type="InterPro" id="IPR042532">
    <property type="entry name" value="EXOC3/Sec6_C"/>
</dbReference>
<dbReference type="KEGG" id="hazt:108674217"/>
<evidence type="ECO:0000256" key="3">
    <source>
        <dbReference type="ARBA" id="ARBA00022483"/>
    </source>
</evidence>
<dbReference type="PANTHER" id="PTHR21292:SF1">
    <property type="entry name" value="EXOCYST COMPLEX COMPONENT 3"/>
    <property type="match status" value="1"/>
</dbReference>
<organism evidence="4 5">
    <name type="scientific">Hyalella azteca</name>
    <name type="common">Amphipod</name>
    <dbReference type="NCBI Taxonomy" id="294128"/>
    <lineage>
        <taxon>Eukaryota</taxon>
        <taxon>Metazoa</taxon>
        <taxon>Ecdysozoa</taxon>
        <taxon>Arthropoda</taxon>
        <taxon>Crustacea</taxon>
        <taxon>Multicrustacea</taxon>
        <taxon>Malacostraca</taxon>
        <taxon>Eumalacostraca</taxon>
        <taxon>Peracarida</taxon>
        <taxon>Amphipoda</taxon>
        <taxon>Senticaudata</taxon>
        <taxon>Talitrida</taxon>
        <taxon>Talitroidea</taxon>
        <taxon>Hyalellidae</taxon>
        <taxon>Hyalella</taxon>
    </lineage>
</organism>
<dbReference type="Pfam" id="PF06046">
    <property type="entry name" value="Sec6"/>
    <property type="match status" value="1"/>
</dbReference>
<evidence type="ECO:0000256" key="1">
    <source>
        <dbReference type="ARBA" id="ARBA00009447"/>
    </source>
</evidence>
<dbReference type="PANTHER" id="PTHR21292">
    <property type="entry name" value="EXOCYST COMPLEX COMPONENT SEC6-RELATED"/>
    <property type="match status" value="1"/>
</dbReference>
<comment type="similarity">
    <text evidence="1">Belongs to the SEC6 family.</text>
</comment>
<dbReference type="CTD" id="37142"/>
<dbReference type="Gene3D" id="1.10.357.50">
    <property type="match status" value="1"/>
</dbReference>
<dbReference type="OMA" id="MNIGPKT"/>
<proteinExistence type="inferred from homology"/>
<sequence length="780" mass="88417">MEGGGLLAVLGEAAKVAGSVAGGSGETVHDVSSASGEVEAAEKCAIQRAKILVANMLQRPDQLHKVDQYRRRTTRKKASVEAMLKTAMQSQLDGVRTGLTQLQTALEDLQDVKRKQIEVEKLLSGVGGLGETMSGLREEYVRYSQYLAATENLKHIFTVPESIQKTQKLIADNNLLYAHQCLMDLENSRDDLLFELHKLPHQNPNDTKMLTEYFADVNKLSEYLGKQVWVVLQRALNTVRKEPAQLVTALRIVEREERADQYALQREKSSGFLPEGRPKKWRQKAMSVLENSVVVRIEANQFEDRETNKSWLIRHLEVIRLLTLEDLRVVKGLCVQCFPPHYDVVNTFIAMYHTAVANHLLEMVESGLEDNEFVTLLSWVLNTYHGPELMGHPSLGLNVSAFPPLLEKKVLEGLVKKYLTNVRCNYESWLEKALELESQEWRKDQPPDTDKDGCYKTELPHLLHQMVQQNIDVANTISPMVSHEVILCSLQQLKVFAERYRRAIMAYRDSYFADRSRIQYFTTYMIALANSCQALSDVVQLWRPPASQNPPPSLATNFSALIKAFQVLQQELCDLLLEEALLDLAPKFSALLTPAWLNDPEPLSTICLTLNDYFEDYQHLHSKNYEQVLVLAIQKVSVRYTTALLQRRITLKTHDDRKKLADRVTEEADKLQSVFTAIAGDRLRYDSPCDVIKALAEVIRTPDTEMLNLELPPLKRKYPDMSSEHLTALLLLRGDLSRQQVRQKVAEVLEAASASTTSQAPRPGTIFGHIILPTSVFPHI</sequence>
<evidence type="ECO:0000313" key="4">
    <source>
        <dbReference type="Proteomes" id="UP000694843"/>
    </source>
</evidence>
<dbReference type="AlphaFoldDB" id="A0A8B7NV79"/>
<protein>
    <submittedName>
        <fullName evidence="5">Exocyst complex component 3</fullName>
    </submittedName>
</protein>
<dbReference type="GO" id="GO:0006887">
    <property type="term" value="P:exocytosis"/>
    <property type="evidence" value="ECO:0007669"/>
    <property type="project" value="UniProtKB-KW"/>
</dbReference>
<keyword evidence="2" id="KW-0813">Transport</keyword>
<dbReference type="InterPro" id="IPR010326">
    <property type="entry name" value="EXOC3/Sec6"/>
</dbReference>
<keyword evidence="3" id="KW-0268">Exocytosis</keyword>
<dbReference type="GO" id="GO:0000145">
    <property type="term" value="C:exocyst"/>
    <property type="evidence" value="ECO:0007669"/>
    <property type="project" value="InterPro"/>
</dbReference>
<reference evidence="5" key="1">
    <citation type="submission" date="2025-08" db="UniProtKB">
        <authorList>
            <consortium name="RefSeq"/>
        </authorList>
    </citation>
    <scope>IDENTIFICATION</scope>
    <source>
        <tissue evidence="5">Whole organism</tissue>
    </source>
</reference>
<dbReference type="RefSeq" id="XP_018017637.1">
    <property type="nucleotide sequence ID" value="XM_018162148.2"/>
</dbReference>
<dbReference type="Gene3D" id="1.10.357.70">
    <property type="entry name" value="Exocyst complex component Sec6, C-terminal domain"/>
    <property type="match status" value="1"/>
</dbReference>
<gene>
    <name evidence="5" type="primary">LOC108674217</name>
</gene>
<dbReference type="GO" id="GO:0000149">
    <property type="term" value="F:SNARE binding"/>
    <property type="evidence" value="ECO:0007669"/>
    <property type="project" value="TreeGrafter"/>
</dbReference>
<dbReference type="GeneID" id="108674217"/>
<evidence type="ECO:0000256" key="2">
    <source>
        <dbReference type="ARBA" id="ARBA00022448"/>
    </source>
</evidence>